<dbReference type="RefSeq" id="WP_025706525.1">
    <property type="nucleotide sequence ID" value="NZ_CP009287.1"/>
</dbReference>
<name>A0A089MH83_9BACL</name>
<dbReference type="Proteomes" id="UP000029500">
    <property type="component" value="Chromosome"/>
</dbReference>
<dbReference type="OrthoDB" id="2991654at2"/>
<evidence type="ECO:0000313" key="1">
    <source>
        <dbReference type="EMBL" id="AIQ71755.1"/>
    </source>
</evidence>
<accession>A0A089MH83</accession>
<dbReference type="AlphaFoldDB" id="A0A089MH83"/>
<proteinExistence type="predicted"/>
<dbReference type="HOGENOM" id="CLU_183749_0_0_9"/>
<gene>
    <name evidence="1" type="ORF">PGRAT_32325</name>
</gene>
<reference evidence="1 2" key="1">
    <citation type="submission" date="2014-08" db="EMBL/GenBank/DDBJ databases">
        <title>Comparative genomics of the Paenibacillus odorifer group.</title>
        <authorList>
            <person name="den Bakker H.C."/>
            <person name="Tsai Y.-C."/>
            <person name="Martin N."/>
            <person name="Korlach J."/>
            <person name="Wiedmann M."/>
        </authorList>
    </citation>
    <scope>NUCLEOTIDE SEQUENCE [LARGE SCALE GENOMIC DNA]</scope>
    <source>
        <strain evidence="1 2">DSM 15220</strain>
    </source>
</reference>
<dbReference type="EMBL" id="CP009287">
    <property type="protein sequence ID" value="AIQ71755.1"/>
    <property type="molecule type" value="Genomic_DNA"/>
</dbReference>
<dbReference type="KEGG" id="pgm:PGRAT_32325"/>
<evidence type="ECO:0000313" key="2">
    <source>
        <dbReference type="Proteomes" id="UP000029500"/>
    </source>
</evidence>
<protein>
    <submittedName>
        <fullName evidence="1">Uncharacterized protein</fullName>
    </submittedName>
</protein>
<organism evidence="1 2">
    <name type="scientific">Paenibacillus graminis</name>
    <dbReference type="NCBI Taxonomy" id="189425"/>
    <lineage>
        <taxon>Bacteria</taxon>
        <taxon>Bacillati</taxon>
        <taxon>Bacillota</taxon>
        <taxon>Bacilli</taxon>
        <taxon>Bacillales</taxon>
        <taxon>Paenibacillaceae</taxon>
        <taxon>Paenibacillus</taxon>
    </lineage>
</organism>
<dbReference type="eggNOG" id="ENOG5033H3T">
    <property type="taxonomic scope" value="Bacteria"/>
</dbReference>
<keyword evidence="2" id="KW-1185">Reference proteome</keyword>
<sequence length="68" mass="7855">MESFSTSMDLVQFIGKLGDLKDEHYHLILVQSAIIELMIDKGFFSRQELERKITEMDQLMTGSPYPMA</sequence>